<protein>
    <submittedName>
        <fullName evidence="1">Cysteine-rich CWC</fullName>
    </submittedName>
</protein>
<name>A0ABY1B927_9PSED</name>
<reference evidence="1 2" key="1">
    <citation type="submission" date="2016-10" db="EMBL/GenBank/DDBJ databases">
        <authorList>
            <person name="Varghese N."/>
            <person name="Submissions S."/>
        </authorList>
    </citation>
    <scope>NUCLEOTIDE SEQUENCE [LARGE SCALE GENOMIC DNA]</scope>
    <source>
        <strain evidence="1 2">CIP 109853</strain>
    </source>
</reference>
<gene>
    <name evidence="1" type="ORF">SAMN05216600_104230</name>
</gene>
<accession>A0ABY1B927</accession>
<dbReference type="RefSeq" id="WP_069517486.1">
    <property type="nucleotide sequence ID" value="NZ_FOFP01000004.1"/>
</dbReference>
<proteinExistence type="predicted"/>
<dbReference type="Pfam" id="PF14375">
    <property type="entry name" value="Cys_rich_CWC"/>
    <property type="match status" value="1"/>
</dbReference>
<keyword evidence="2" id="KW-1185">Reference proteome</keyword>
<comment type="caution">
    <text evidence="1">The sequence shown here is derived from an EMBL/GenBank/DDBJ whole genome shotgun (WGS) entry which is preliminary data.</text>
</comment>
<evidence type="ECO:0000313" key="1">
    <source>
        <dbReference type="EMBL" id="SEQ25065.1"/>
    </source>
</evidence>
<organism evidence="1 2">
    <name type="scientific">Pseudomonas cuatrocienegasensis</name>
    <dbReference type="NCBI Taxonomy" id="543360"/>
    <lineage>
        <taxon>Bacteria</taxon>
        <taxon>Pseudomonadati</taxon>
        <taxon>Pseudomonadota</taxon>
        <taxon>Gammaproteobacteria</taxon>
        <taxon>Pseudomonadales</taxon>
        <taxon>Pseudomonadaceae</taxon>
        <taxon>Pseudomonas</taxon>
    </lineage>
</organism>
<dbReference type="InterPro" id="IPR032720">
    <property type="entry name" value="Cys_rich_CWC"/>
</dbReference>
<sequence length="66" mass="6976">MTDPNLCPACGAPNRCSQAAADTPVTDCWCFAVSIDPEVLAALPEALRDQACLCPRCAQVRPAELD</sequence>
<dbReference type="EMBL" id="FOFP01000004">
    <property type="protein sequence ID" value="SEQ25065.1"/>
    <property type="molecule type" value="Genomic_DNA"/>
</dbReference>
<dbReference type="Proteomes" id="UP000198512">
    <property type="component" value="Unassembled WGS sequence"/>
</dbReference>
<evidence type="ECO:0000313" key="2">
    <source>
        <dbReference type="Proteomes" id="UP000198512"/>
    </source>
</evidence>